<evidence type="ECO:0000259" key="3">
    <source>
        <dbReference type="Pfam" id="PF13462"/>
    </source>
</evidence>
<feature type="compositionally biased region" description="Basic and acidic residues" evidence="1">
    <location>
        <begin position="11"/>
        <end position="23"/>
    </location>
</feature>
<reference evidence="4 5" key="1">
    <citation type="submission" date="2019-08" db="EMBL/GenBank/DDBJ databases">
        <authorList>
            <person name="Dong K."/>
        </authorList>
    </citation>
    <scope>NUCLEOTIDE SEQUENCE [LARGE SCALE GENOMIC DNA]</scope>
    <source>
        <strain evidence="4 5">K-1</strain>
    </source>
</reference>
<evidence type="ECO:0000256" key="2">
    <source>
        <dbReference type="SAM" id="Phobius"/>
    </source>
</evidence>
<dbReference type="EMBL" id="VRSX01000008">
    <property type="protein sequence ID" value="TXK08382.1"/>
    <property type="molecule type" value="Genomic_DNA"/>
</dbReference>
<dbReference type="Proteomes" id="UP000321949">
    <property type="component" value="Unassembled WGS sequence"/>
</dbReference>
<dbReference type="SUPFAM" id="SSF52833">
    <property type="entry name" value="Thioredoxin-like"/>
    <property type="match status" value="1"/>
</dbReference>
<evidence type="ECO:0000313" key="4">
    <source>
        <dbReference type="EMBL" id="TXK08382.1"/>
    </source>
</evidence>
<keyword evidence="2" id="KW-0812">Transmembrane</keyword>
<accession>A0A5C8HTE9</accession>
<proteinExistence type="predicted"/>
<comment type="caution">
    <text evidence="4">The sequence shown here is derived from an EMBL/GenBank/DDBJ whole genome shotgun (WGS) entry which is preliminary data.</text>
</comment>
<dbReference type="Pfam" id="PF13462">
    <property type="entry name" value="Thioredoxin_4"/>
    <property type="match status" value="1"/>
</dbReference>
<dbReference type="Gene3D" id="3.40.30.10">
    <property type="entry name" value="Glutaredoxin"/>
    <property type="match status" value="1"/>
</dbReference>
<dbReference type="AlphaFoldDB" id="A0A5C8HTE9"/>
<feature type="compositionally biased region" description="Low complexity" evidence="1">
    <location>
        <begin position="91"/>
        <end position="100"/>
    </location>
</feature>
<sequence>MSSDTPNAPSPRDRREAVREKAQQVRAQQSRARLVRRSALALGAVAAVAALAVVVTWAVSSAMGRPQLSPQNLDDDGFAVTSITGSLSAPAAGAVAEATPTPTPTPTPAAEETEAAGVPAVEIDVYVDYLSPGAREWQIANAQQMSSWVNDGAVTLAYHPVSMLTAKSNGTKYSLRAAGAAACVATHSPATFFTFNSELLTRQPAVDSDGFSDEELADLAQAAGVEDPKTVRSCIRDGAYISWVKDATERAVSGIPGTDGLGLTGTPMILVNGQQYVGVLGDPAEFSQFVLTSASDAFYKTQATPTPTVSPTP</sequence>
<evidence type="ECO:0000256" key="1">
    <source>
        <dbReference type="SAM" id="MobiDB-lite"/>
    </source>
</evidence>
<gene>
    <name evidence="4" type="ORF">FVP74_14135</name>
</gene>
<keyword evidence="2" id="KW-0472">Membrane</keyword>
<dbReference type="OrthoDB" id="117402at2"/>
<name>A0A5C8HTE9_9MICO</name>
<feature type="region of interest" description="Disordered" evidence="1">
    <location>
        <begin position="91"/>
        <end position="114"/>
    </location>
</feature>
<organism evidence="4 5">
    <name type="scientific">Microbacterium saccharophilum</name>
    <dbReference type="NCBI Taxonomy" id="1213358"/>
    <lineage>
        <taxon>Bacteria</taxon>
        <taxon>Bacillati</taxon>
        <taxon>Actinomycetota</taxon>
        <taxon>Actinomycetes</taxon>
        <taxon>Micrococcales</taxon>
        <taxon>Microbacteriaceae</taxon>
        <taxon>Microbacterium</taxon>
    </lineage>
</organism>
<feature type="transmembrane region" description="Helical" evidence="2">
    <location>
        <begin position="39"/>
        <end position="59"/>
    </location>
</feature>
<dbReference type="InterPro" id="IPR006311">
    <property type="entry name" value="TAT_signal"/>
</dbReference>
<feature type="domain" description="Thioredoxin-like fold" evidence="3">
    <location>
        <begin position="121"/>
        <end position="277"/>
    </location>
</feature>
<protein>
    <submittedName>
        <fullName evidence="4">Thioredoxin domain-containing protein</fullName>
    </submittedName>
</protein>
<dbReference type="RefSeq" id="WP_147051054.1">
    <property type="nucleotide sequence ID" value="NZ_BKAH01000011.1"/>
</dbReference>
<dbReference type="PROSITE" id="PS51318">
    <property type="entry name" value="TAT"/>
    <property type="match status" value="1"/>
</dbReference>
<keyword evidence="2" id="KW-1133">Transmembrane helix</keyword>
<evidence type="ECO:0000313" key="5">
    <source>
        <dbReference type="Proteomes" id="UP000321949"/>
    </source>
</evidence>
<dbReference type="InterPro" id="IPR036249">
    <property type="entry name" value="Thioredoxin-like_sf"/>
</dbReference>
<feature type="region of interest" description="Disordered" evidence="1">
    <location>
        <begin position="1"/>
        <end position="25"/>
    </location>
</feature>
<keyword evidence="5" id="KW-1185">Reference proteome</keyword>
<dbReference type="InterPro" id="IPR012336">
    <property type="entry name" value="Thioredoxin-like_fold"/>
</dbReference>